<dbReference type="GeneID" id="5895294"/>
<evidence type="ECO:0000313" key="11">
    <source>
        <dbReference type="Proteomes" id="UP000001357"/>
    </source>
</evidence>
<keyword evidence="11" id="KW-1185">Reference proteome</keyword>
<dbReference type="PANTHER" id="PTHR24033:SF225">
    <property type="entry name" value="EGF-LIKE DOMAIN-CONTAINING PROTEIN"/>
    <property type="match status" value="1"/>
</dbReference>
<reference evidence="10 11" key="1">
    <citation type="journal article" date="2008" name="Nature">
        <title>The genome of the choanoflagellate Monosiga brevicollis and the origin of metazoans.</title>
        <authorList>
            <consortium name="JGI Sequencing"/>
            <person name="King N."/>
            <person name="Westbrook M.J."/>
            <person name="Young S.L."/>
            <person name="Kuo A."/>
            <person name="Abedin M."/>
            <person name="Chapman J."/>
            <person name="Fairclough S."/>
            <person name="Hellsten U."/>
            <person name="Isogai Y."/>
            <person name="Letunic I."/>
            <person name="Marr M."/>
            <person name="Pincus D."/>
            <person name="Putnam N."/>
            <person name="Rokas A."/>
            <person name="Wright K.J."/>
            <person name="Zuzow R."/>
            <person name="Dirks W."/>
            <person name="Good M."/>
            <person name="Goodstein D."/>
            <person name="Lemons D."/>
            <person name="Li W."/>
            <person name="Lyons J.B."/>
            <person name="Morris A."/>
            <person name="Nichols S."/>
            <person name="Richter D.J."/>
            <person name="Salamov A."/>
            <person name="Bork P."/>
            <person name="Lim W.A."/>
            <person name="Manning G."/>
            <person name="Miller W.T."/>
            <person name="McGinnis W."/>
            <person name="Shapiro H."/>
            <person name="Tjian R."/>
            <person name="Grigoriev I.V."/>
            <person name="Rokhsar D."/>
        </authorList>
    </citation>
    <scope>NUCLEOTIDE SEQUENCE [LARGE SCALE GENOMIC DNA]</scope>
    <source>
        <strain evidence="11">MX1 / ATCC 50154</strain>
    </source>
</reference>
<evidence type="ECO:0000256" key="3">
    <source>
        <dbReference type="PROSITE-ProRule" id="PRU00076"/>
    </source>
</evidence>
<feature type="signal peptide" evidence="7">
    <location>
        <begin position="1"/>
        <end position="23"/>
    </location>
</feature>
<organism evidence="10 11">
    <name type="scientific">Monosiga brevicollis</name>
    <name type="common">Choanoflagellate</name>
    <dbReference type="NCBI Taxonomy" id="81824"/>
    <lineage>
        <taxon>Eukaryota</taxon>
        <taxon>Choanoflagellata</taxon>
        <taxon>Craspedida</taxon>
        <taxon>Salpingoecidae</taxon>
        <taxon>Monosiga</taxon>
    </lineage>
</organism>
<dbReference type="InParanoid" id="A9VBF6"/>
<feature type="repeat" description="TNFR-Cys" evidence="4">
    <location>
        <begin position="293"/>
        <end position="334"/>
    </location>
</feature>
<evidence type="ECO:0000256" key="5">
    <source>
        <dbReference type="SAM" id="MobiDB-lite"/>
    </source>
</evidence>
<dbReference type="Proteomes" id="UP000001357">
    <property type="component" value="Unassembled WGS sequence"/>
</dbReference>
<dbReference type="InterPro" id="IPR001881">
    <property type="entry name" value="EGF-like_Ca-bd_dom"/>
</dbReference>
<evidence type="ECO:0000256" key="6">
    <source>
        <dbReference type="SAM" id="Phobius"/>
    </source>
</evidence>
<dbReference type="PROSITE" id="PS01187">
    <property type="entry name" value="EGF_CA"/>
    <property type="match status" value="1"/>
</dbReference>
<comment type="caution">
    <text evidence="3">Lacks conserved residue(s) required for the propagation of feature annotation.</text>
</comment>
<feature type="region of interest" description="Disordered" evidence="5">
    <location>
        <begin position="1366"/>
        <end position="1385"/>
    </location>
</feature>
<dbReference type="InterPro" id="IPR018097">
    <property type="entry name" value="EGF_Ca-bd_CS"/>
</dbReference>
<feature type="chain" id="PRO_5002745494" description="EGF-like domain-containing protein" evidence="7">
    <location>
        <begin position="24"/>
        <end position="1546"/>
    </location>
</feature>
<feature type="region of interest" description="Disordered" evidence="5">
    <location>
        <begin position="1410"/>
        <end position="1429"/>
    </location>
</feature>
<feature type="domain" description="TNFR-Cys" evidence="9">
    <location>
        <begin position="293"/>
        <end position="334"/>
    </location>
</feature>
<gene>
    <name evidence="10" type="ORF">MONBRDRAFT_29555</name>
</gene>
<evidence type="ECO:0000259" key="8">
    <source>
        <dbReference type="PROSITE" id="PS50026"/>
    </source>
</evidence>
<evidence type="ECO:0000259" key="9">
    <source>
        <dbReference type="PROSITE" id="PS50050"/>
    </source>
</evidence>
<dbReference type="PROSITE" id="PS51257">
    <property type="entry name" value="PROKAR_LIPOPROTEIN"/>
    <property type="match status" value="1"/>
</dbReference>
<evidence type="ECO:0000256" key="4">
    <source>
        <dbReference type="PROSITE-ProRule" id="PRU00206"/>
    </source>
</evidence>
<evidence type="ECO:0000256" key="2">
    <source>
        <dbReference type="ARBA" id="ARBA00023157"/>
    </source>
</evidence>
<dbReference type="PROSITE" id="PS50050">
    <property type="entry name" value="TNFR_NGFR_2"/>
    <property type="match status" value="1"/>
</dbReference>
<feature type="region of interest" description="Disordered" evidence="5">
    <location>
        <begin position="1332"/>
        <end position="1355"/>
    </location>
</feature>
<dbReference type="KEGG" id="mbr:MONBRDRAFT_29555"/>
<name>A9VBF6_MONBE</name>
<feature type="transmembrane region" description="Helical" evidence="6">
    <location>
        <begin position="1014"/>
        <end position="1038"/>
    </location>
</feature>
<evidence type="ECO:0000313" key="10">
    <source>
        <dbReference type="EMBL" id="EDQ85178.1"/>
    </source>
</evidence>
<dbReference type="InterPro" id="IPR049883">
    <property type="entry name" value="NOTCH1_EGF-like"/>
</dbReference>
<dbReference type="SUPFAM" id="SSF57196">
    <property type="entry name" value="EGF/Laminin"/>
    <property type="match status" value="1"/>
</dbReference>
<dbReference type="eggNOG" id="KOG1219">
    <property type="taxonomic scope" value="Eukaryota"/>
</dbReference>
<dbReference type="SMART" id="SM00179">
    <property type="entry name" value="EGF_CA"/>
    <property type="match status" value="2"/>
</dbReference>
<feature type="domain" description="EGF-like" evidence="8">
    <location>
        <begin position="516"/>
        <end position="552"/>
    </location>
</feature>
<dbReference type="PROSITE" id="PS00022">
    <property type="entry name" value="EGF_1"/>
    <property type="match status" value="1"/>
</dbReference>
<dbReference type="Gene3D" id="2.10.25.10">
    <property type="entry name" value="Laminin"/>
    <property type="match status" value="1"/>
</dbReference>
<feature type="disulfide bond" evidence="4">
    <location>
        <begin position="313"/>
        <end position="326"/>
    </location>
</feature>
<dbReference type="GO" id="GO:0005509">
    <property type="term" value="F:calcium ion binding"/>
    <property type="evidence" value="ECO:0007669"/>
    <property type="project" value="InterPro"/>
</dbReference>
<keyword evidence="6" id="KW-1133">Transmembrane helix</keyword>
<feature type="compositionally biased region" description="Basic and acidic residues" evidence="5">
    <location>
        <begin position="1376"/>
        <end position="1385"/>
    </location>
</feature>
<dbReference type="InterPro" id="IPR001368">
    <property type="entry name" value="TNFR/NGFR_Cys_rich_reg"/>
</dbReference>
<keyword evidence="1 3" id="KW-0245">EGF-like domain</keyword>
<dbReference type="PROSITE" id="PS00652">
    <property type="entry name" value="TNFR_NGFR_1"/>
    <property type="match status" value="1"/>
</dbReference>
<keyword evidence="6" id="KW-0812">Transmembrane</keyword>
<evidence type="ECO:0000256" key="7">
    <source>
        <dbReference type="SAM" id="SignalP"/>
    </source>
</evidence>
<dbReference type="EMBL" id="CH991576">
    <property type="protein sequence ID" value="EDQ85178.1"/>
    <property type="molecule type" value="Genomic_DNA"/>
</dbReference>
<dbReference type="PANTHER" id="PTHR24033">
    <property type="entry name" value="EGF-LIKE DOMAIN-CONTAINING PROTEIN"/>
    <property type="match status" value="1"/>
</dbReference>
<accession>A9VBF6</accession>
<dbReference type="STRING" id="81824.A9VBF6"/>
<evidence type="ECO:0008006" key="12">
    <source>
        <dbReference type="Google" id="ProtNLM"/>
    </source>
</evidence>
<proteinExistence type="predicted"/>
<dbReference type="RefSeq" id="XP_001750003.1">
    <property type="nucleotide sequence ID" value="XM_001749951.1"/>
</dbReference>
<protein>
    <recommendedName>
        <fullName evidence="12">EGF-like domain-containing protein</fullName>
    </recommendedName>
</protein>
<feature type="disulfide bond" evidence="4">
    <location>
        <begin position="316"/>
        <end position="334"/>
    </location>
</feature>
<evidence type="ECO:0000256" key="1">
    <source>
        <dbReference type="ARBA" id="ARBA00022536"/>
    </source>
</evidence>
<dbReference type="InterPro" id="IPR000152">
    <property type="entry name" value="EGF-type_Asp/Asn_hydroxyl_site"/>
</dbReference>
<dbReference type="Pfam" id="PF07645">
    <property type="entry name" value="EGF_CA"/>
    <property type="match status" value="1"/>
</dbReference>
<keyword evidence="6" id="KW-0472">Membrane</keyword>
<dbReference type="SMART" id="SM00208">
    <property type="entry name" value="TNFR"/>
    <property type="match status" value="2"/>
</dbReference>
<dbReference type="CDD" id="cd00054">
    <property type="entry name" value="EGF_CA"/>
    <property type="match status" value="1"/>
</dbReference>
<dbReference type="InterPro" id="IPR000742">
    <property type="entry name" value="EGF"/>
</dbReference>
<dbReference type="PROSITE" id="PS50026">
    <property type="entry name" value="EGF_3"/>
    <property type="match status" value="1"/>
</dbReference>
<sequence>MAILRHPALVVLVLLACIKMAAAHEFLIVIHSVGLAYNASILSDAAEYTADLNQPAQLLLDPFFRLDASDPNAPPLWSSAINPQQAPAPSRLALPALDLVWRTNDDNLTFSVWDDDQGDANHHAFDRSFMASDHLFSTHLRLSPLNPALQVQLNASTKALTLSLNYSAWPCACQSSGGSCIRGNDDPANVACQCPHGHYSHSDLHGRPTCQPWAQCLAGQVEVQAPSPFIDRQCAACGPGQACPTPLPATTRDCLAQDRLYATGNATICAIDPRSGGHYLQTDAHGRGVVRLPCPTKSFCPPGALCLDACISCQECGDSFSQASACSATSNAVCEPETTFCNNLDCGDEECLGAIIFVREARCECPDGQTWNSTYRRCISDATPCNFGITVCGQASCQAQGASFSCHCPKGLTFDGQGACIDQEDTCTPASCTVSEDTACVDLAEAPMCRCDALSHGTSCEHDLQPCQLDGKPTCSHNASCSYSGVFNEEASALSVQDLMCACEESGFAGSHCTLDVDECALQPCGLHGTCINLPGGFTCNCDPGYDQPWENAPCSDVSSPNITLDNAFFSIDIADGLSVSSVLRLTRPHVSDNSGVVPALEVVVPLNMTANSNVTVTLRAVDETGNSATQLVIVRVLDLSAPLLTLRAEPANQHPVQTAFVAPTAMAQDAVDGPCPVTLVNSVDSNRLGCYDLIWSAQDQAGNRVKLSRQVCVVDRIPPTLDIQVSSVPHRVPVGSTFAPPSVVVQDNYDASASLEQWRVPNTIDTRAEPGSEALLTYFARDASNNTGNATLRLLFVDIEGPVITYNEQPVSRATQTVAFGTPLRGLPIGINDNADLNPRWSASGYSRCTAGLQTLRINASDASDNVVLAYVDLDVTSPSSSYMTQDLVQASWKDENVDKTRVPLLLQTVVPDLCVQLVSSGTDHVVAAFYDTHRQDWLEASIAIDRVANGTHNISTAGTNADGSGVVSVEQMSTPTSIQLGGITLELVAYAGLSNGNGDNETTSPTSSAGSIALVAGVGAGAVLLLALTITAVVFWRRVHQRRKRDAVRTRSMAEADMSKFEFHNMRHMADLPGGRIPASFHSVDSNVTSLPHDDRVYATISVTERSAQTLAQHAENYYSEIGDNTLDSSQYCVPVPLPDGHLYASHLTINAKAMDVNLKRSGSEMQVPTYISRPRDIGAPVPVPIYDELGQVLSYQLRAGSEHGGMHIYVAPVRDPATSPRVPFYDELGNVVGETTLPPLNQVEVSSQQPVRGFVQTPSTAADGFQSLTFTSFASSTGIISMPPSIARRAAALNPSNDAGTSPRLAWQESIQSGSYGFELSRRSSRLSAQHHAVTQRGVPGNADLEEDASQASLSAAAVDLMEATARPSSNNEPKDRDDGEYLRVDGIVGTEEPSDALDRNMLAALEPRSGMPSPPPPSAASAPSTDATLSKIFTVHTMSGVDAEVKLADAAPGTYLLRLVVGGITSQSCDLCVRGADTFTHHALYFTKEQAMYFLDGTVGSTSVTSLDEAMLDILKANPSTFIQQWQRGDPALSLMQAPHED</sequence>
<keyword evidence="7" id="KW-0732">Signal</keyword>
<dbReference type="SMART" id="SM00181">
    <property type="entry name" value="EGF"/>
    <property type="match status" value="7"/>
</dbReference>
<dbReference type="InterPro" id="IPR051830">
    <property type="entry name" value="NOTCH_homolog"/>
</dbReference>
<dbReference type="PROSITE" id="PS00010">
    <property type="entry name" value="ASX_HYDROXYL"/>
    <property type="match status" value="1"/>
</dbReference>
<dbReference type="CDD" id="cd12087">
    <property type="entry name" value="TM_EGFR-like"/>
    <property type="match status" value="1"/>
</dbReference>
<keyword evidence="2 4" id="KW-1015">Disulfide bond</keyword>